<keyword evidence="5" id="KW-0472">Membrane</keyword>
<dbReference type="GO" id="GO:0016020">
    <property type="term" value="C:membrane"/>
    <property type="evidence" value="ECO:0007669"/>
    <property type="project" value="InterPro"/>
</dbReference>
<dbReference type="Pfam" id="PF01392">
    <property type="entry name" value="Fz"/>
    <property type="match status" value="1"/>
</dbReference>
<evidence type="ECO:0000256" key="4">
    <source>
        <dbReference type="PROSITE-ProRule" id="PRU00090"/>
    </source>
</evidence>
<keyword evidence="5" id="KW-1133">Transmembrane helix</keyword>
<dbReference type="Pfam" id="PF01534">
    <property type="entry name" value="Frizzled"/>
    <property type="match status" value="1"/>
</dbReference>
<feature type="disulfide bond" evidence="4">
    <location>
        <begin position="6"/>
        <end position="67"/>
    </location>
</feature>
<dbReference type="PROSITE" id="PS50038">
    <property type="entry name" value="FZ"/>
    <property type="match status" value="1"/>
</dbReference>
<proteinExistence type="predicted"/>
<evidence type="ECO:0000256" key="3">
    <source>
        <dbReference type="ARBA" id="ARBA00023170"/>
    </source>
</evidence>
<dbReference type="Gene3D" id="1.20.1070.10">
    <property type="entry name" value="Rhodopsin 7-helix transmembrane proteins"/>
    <property type="match status" value="1"/>
</dbReference>
<keyword evidence="2 4" id="KW-1015">Disulfide bond</keyword>
<comment type="caution">
    <text evidence="4">Lacks conserved residue(s) required for the propagation of feature annotation.</text>
</comment>
<dbReference type="PANTHER" id="PTHR11309:SF99">
    <property type="entry name" value="FRIZZLED-4"/>
    <property type="match status" value="1"/>
</dbReference>
<feature type="domain" description="FZ" evidence="6">
    <location>
        <begin position="1"/>
        <end position="128"/>
    </location>
</feature>
<dbReference type="InterPro" id="IPR020067">
    <property type="entry name" value="Frizzled_dom"/>
</dbReference>
<dbReference type="Proteomes" id="UP000046393">
    <property type="component" value="Unplaced"/>
</dbReference>
<dbReference type="SMART" id="SM00063">
    <property type="entry name" value="FRI"/>
    <property type="match status" value="1"/>
</dbReference>
<keyword evidence="3" id="KW-0675">Receptor</keyword>
<dbReference type="GO" id="GO:0060070">
    <property type="term" value="P:canonical Wnt signaling pathway"/>
    <property type="evidence" value="ECO:0007669"/>
    <property type="project" value="TreeGrafter"/>
</dbReference>
<dbReference type="AlphaFoldDB" id="A0A0N5AY90"/>
<protein>
    <submittedName>
        <fullName evidence="8">FZ domain-containing protein</fullName>
    </submittedName>
</protein>
<name>A0A0N5AY90_9BILA</name>
<dbReference type="Gene3D" id="1.10.2000.10">
    <property type="entry name" value="Frizzled cysteine-rich domain"/>
    <property type="match status" value="1"/>
</dbReference>
<keyword evidence="1" id="KW-0217">Developmental protein</keyword>
<evidence type="ECO:0000313" key="8">
    <source>
        <dbReference type="WBParaSite" id="SMUV_0000992701-mRNA-1"/>
    </source>
</evidence>
<dbReference type="GO" id="GO:0005615">
    <property type="term" value="C:extracellular space"/>
    <property type="evidence" value="ECO:0007669"/>
    <property type="project" value="TreeGrafter"/>
</dbReference>
<dbReference type="InterPro" id="IPR036790">
    <property type="entry name" value="Frizzled_dom_sf"/>
</dbReference>
<evidence type="ECO:0000259" key="6">
    <source>
        <dbReference type="PROSITE" id="PS50038"/>
    </source>
</evidence>
<feature type="transmembrane region" description="Helical" evidence="5">
    <location>
        <begin position="198"/>
        <end position="220"/>
    </location>
</feature>
<keyword evidence="7" id="KW-1185">Reference proteome</keyword>
<sequence>ASQKRCEPIQIPLCADSRYKYTFFPNPIIQADLQSLKTQADHFKPLLRMACHPHLKFFVCSVFAPMCPEQMPRAVTSCRSLCEDVSYIITGLQVRRECSGVLNVYSVDWPESLNCSKFPESPELCMSPASNDVGDGDFSSYSDGNGAELSLNREYGDKGVFCSSSYVDLDVGDRRGICAFKCNSKTMFSNQEKQSTQMLMLLGGTITLSVTAFTVLTFLIDRQRFLFPER</sequence>
<organism evidence="7 8">
    <name type="scientific">Syphacia muris</name>
    <dbReference type="NCBI Taxonomy" id="451379"/>
    <lineage>
        <taxon>Eukaryota</taxon>
        <taxon>Metazoa</taxon>
        <taxon>Ecdysozoa</taxon>
        <taxon>Nematoda</taxon>
        <taxon>Chromadorea</taxon>
        <taxon>Rhabditida</taxon>
        <taxon>Spirurina</taxon>
        <taxon>Oxyuridomorpha</taxon>
        <taxon>Oxyuroidea</taxon>
        <taxon>Oxyuridae</taxon>
        <taxon>Syphacia</taxon>
    </lineage>
</organism>
<dbReference type="InterPro" id="IPR015526">
    <property type="entry name" value="Frizzled/SFRP"/>
</dbReference>
<dbReference type="GO" id="GO:0017147">
    <property type="term" value="F:Wnt-protein binding"/>
    <property type="evidence" value="ECO:0007669"/>
    <property type="project" value="TreeGrafter"/>
</dbReference>
<accession>A0A0N5AY90</accession>
<dbReference type="PANTHER" id="PTHR11309">
    <property type="entry name" value="FRIZZLED"/>
    <property type="match status" value="1"/>
</dbReference>
<feature type="disulfide bond" evidence="4">
    <location>
        <begin position="14"/>
        <end position="60"/>
    </location>
</feature>
<evidence type="ECO:0000313" key="7">
    <source>
        <dbReference type="Proteomes" id="UP000046393"/>
    </source>
</evidence>
<reference evidence="8" key="1">
    <citation type="submission" date="2017-02" db="UniProtKB">
        <authorList>
            <consortium name="WormBaseParasite"/>
        </authorList>
    </citation>
    <scope>IDENTIFICATION</scope>
</reference>
<evidence type="ECO:0000256" key="5">
    <source>
        <dbReference type="SAM" id="Phobius"/>
    </source>
</evidence>
<dbReference type="STRING" id="451379.A0A0N5AY90"/>
<keyword evidence="5" id="KW-0812">Transmembrane</keyword>
<dbReference type="GO" id="GO:0035567">
    <property type="term" value="P:non-canonical Wnt signaling pathway"/>
    <property type="evidence" value="ECO:0007669"/>
    <property type="project" value="TreeGrafter"/>
</dbReference>
<evidence type="ECO:0000256" key="2">
    <source>
        <dbReference type="ARBA" id="ARBA00023157"/>
    </source>
</evidence>
<evidence type="ECO:0000256" key="1">
    <source>
        <dbReference type="ARBA" id="ARBA00022473"/>
    </source>
</evidence>
<dbReference type="WBParaSite" id="SMUV_0000992701-mRNA-1">
    <property type="protein sequence ID" value="SMUV_0000992701-mRNA-1"/>
    <property type="gene ID" value="SMUV_0000992701"/>
</dbReference>
<dbReference type="InterPro" id="IPR000539">
    <property type="entry name" value="Frizzled/Smoothened_7TM"/>
</dbReference>
<dbReference type="SUPFAM" id="SSF63501">
    <property type="entry name" value="Frizzled cysteine-rich domain"/>
    <property type="match status" value="1"/>
</dbReference>